<feature type="compositionally biased region" description="Low complexity" evidence="1">
    <location>
        <begin position="1051"/>
        <end position="1073"/>
    </location>
</feature>
<comment type="caution">
    <text evidence="2">The sequence shown here is derived from an EMBL/GenBank/DDBJ whole genome shotgun (WGS) entry which is preliminary data.</text>
</comment>
<organism evidence="2 3">
    <name type="scientific">Kipferlia bialata</name>
    <dbReference type="NCBI Taxonomy" id="797122"/>
    <lineage>
        <taxon>Eukaryota</taxon>
        <taxon>Metamonada</taxon>
        <taxon>Carpediemonas-like organisms</taxon>
        <taxon>Kipferlia</taxon>
    </lineage>
</organism>
<proteinExistence type="predicted"/>
<dbReference type="AlphaFoldDB" id="A0A9K3CXT8"/>
<feature type="region of interest" description="Disordered" evidence="1">
    <location>
        <begin position="424"/>
        <end position="454"/>
    </location>
</feature>
<reference evidence="2 3" key="1">
    <citation type="journal article" date="2018" name="PLoS ONE">
        <title>The draft genome of Kipferlia bialata reveals reductive genome evolution in fornicate parasites.</title>
        <authorList>
            <person name="Tanifuji G."/>
            <person name="Takabayashi S."/>
            <person name="Kume K."/>
            <person name="Takagi M."/>
            <person name="Nakayama T."/>
            <person name="Kamikawa R."/>
            <person name="Inagaki Y."/>
            <person name="Hashimoto T."/>
        </authorList>
    </citation>
    <scope>NUCLEOTIDE SEQUENCE [LARGE SCALE GENOMIC DNA]</scope>
    <source>
        <strain evidence="2">NY0173</strain>
    </source>
</reference>
<sequence>IPHDALCAVLACLSKARKGGKADAATETTENTDPKTARARLLSYLACPPPLQMLPTLLLNRVTAEGDTPAETLPSVPKIPELCPVMVPMPSPSLSLSLATLVASIQGRIDILLNQHVRTSLADCHPVLYHPDNFPNLTRVKLRRQSRYIFRCSTCGPVKMGLPSPVTGLPSPCSLSVSVPFPDTNILPQSVITAAFDTAQPGSYYALLAVGEALGDGVGEGTVDKPHTSAPFLPARDDLDSSDEESGPEHPDQPDNPFFYSIRSMRMGVLREIRDIDQSILHCPTTTEGDAVYPWAMDKNQVKKAQFMTKAARERKEEREKEKLLSAADMGDEKKRFVVLDLDAAQIQRDVTKHVLAMGEEPSAADMNVALAKKELPRPICDTNIIVRMTPELQGLIGWADILRGVIGAGRVPPYVRDTLMGEYEGEGEDSDEEAEAEAEEKEEEEAGEPETDEVDAVVEYLVKATAVQSGTGDVAMGRKEERSVVAVRQGLTVVSTPPLAPSVSLCAKLCRALTPTSQTQDLPPKRMLLVTPDLSLSRHIASLLADSLPRQADTVPAVCCLDAPRKDTLGQDALSPLSPGAIATAMAGAYRASLDRVANFATRTGSDPKIVATSREAAEIFLNLYVSKHDRAVVEGEEPGADKAALRSEAGALYRMMQGFDFLDVLTTLKSRSEYIVRKHAQFVVASHSVLTAVKSRESFRRALGEFSCIVYVRGDRIPLAAFTALSLSLAPPSTVVLGERGETTHQYEMSVSGFLARTETPIVPLPDTLSASPLFRHMERLPPLPLDSTPLPAACSVVHVPPMGPNVREARYVRQGSGKPVHIQNVSEAEYACALAVVLSLARPGCTVGLASPYRSQNVLLREICRQRTEFLEGFEGVCLPVVLEAQNTTPVDYVIYTYCHTRRETQWKGETVNMPAWPAVRAELQLGLRGSVLVCAKEALEDYVPMIECLQFGNKFQPLSLTLSVQGAPPAPTPVDGVVGMGNLLEVLVQDKERELSIAAGLEVEPLAPLPTFLPPRTVSAPRLAQPVRDNRRGGPQRQRGQRGGPRGPRQNRGPGPMQRRAQAPQAAPAPSGPTLPGQAPQPVQQRHQQTQQRQPVPQGPVPIAPVGLPGAAPLATTAPAGTPGQGGVKLPGAQ</sequence>
<feature type="non-terminal residue" evidence="2">
    <location>
        <position position="1"/>
    </location>
</feature>
<evidence type="ECO:0000313" key="2">
    <source>
        <dbReference type="EMBL" id="GIQ85186.1"/>
    </source>
</evidence>
<feature type="compositionally biased region" description="Low complexity" evidence="1">
    <location>
        <begin position="1082"/>
        <end position="1100"/>
    </location>
</feature>
<dbReference type="Proteomes" id="UP000265618">
    <property type="component" value="Unassembled WGS sequence"/>
</dbReference>
<name>A0A9K3CXT8_9EUKA</name>
<evidence type="ECO:0000313" key="3">
    <source>
        <dbReference type="Proteomes" id="UP000265618"/>
    </source>
</evidence>
<dbReference type="EMBL" id="BDIP01001811">
    <property type="protein sequence ID" value="GIQ85186.1"/>
    <property type="molecule type" value="Genomic_DNA"/>
</dbReference>
<evidence type="ECO:0000256" key="1">
    <source>
        <dbReference type="SAM" id="MobiDB-lite"/>
    </source>
</evidence>
<feature type="region of interest" description="Disordered" evidence="1">
    <location>
        <begin position="220"/>
        <end position="258"/>
    </location>
</feature>
<protein>
    <submittedName>
        <fullName evidence="2">Uncharacterized protein</fullName>
    </submittedName>
</protein>
<accession>A0A9K3CXT8</accession>
<feature type="compositionally biased region" description="Low complexity" evidence="1">
    <location>
        <begin position="1108"/>
        <end position="1126"/>
    </location>
</feature>
<keyword evidence="3" id="KW-1185">Reference proteome</keyword>
<feature type="compositionally biased region" description="Gly residues" evidence="1">
    <location>
        <begin position="1127"/>
        <end position="1138"/>
    </location>
</feature>
<feature type="region of interest" description="Disordered" evidence="1">
    <location>
        <begin position="1012"/>
        <end position="1138"/>
    </location>
</feature>
<gene>
    <name evidence="2" type="ORF">KIPB_006820</name>
</gene>